<dbReference type="PANTHER" id="PTHR31834:SF1">
    <property type="entry name" value="INITIATION-SPECIFIC ALPHA-1,6-MANNOSYLTRANSFERASE"/>
    <property type="match status" value="1"/>
</dbReference>
<organism evidence="2 3">
    <name type="scientific">Chrysophaeum taylorii</name>
    <dbReference type="NCBI Taxonomy" id="2483200"/>
    <lineage>
        <taxon>Eukaryota</taxon>
        <taxon>Sar</taxon>
        <taxon>Stramenopiles</taxon>
        <taxon>Ochrophyta</taxon>
        <taxon>Pelagophyceae</taxon>
        <taxon>Pelagomonadales</taxon>
        <taxon>Pelagomonadaceae</taxon>
        <taxon>Chrysophaeum</taxon>
    </lineage>
</organism>
<evidence type="ECO:0000313" key="2">
    <source>
        <dbReference type="EMBL" id="KAJ8603202.1"/>
    </source>
</evidence>
<dbReference type="Proteomes" id="UP001230188">
    <property type="component" value="Unassembled WGS sequence"/>
</dbReference>
<keyword evidence="1" id="KW-0732">Signal</keyword>
<reference evidence="2" key="1">
    <citation type="submission" date="2023-01" db="EMBL/GenBank/DDBJ databases">
        <title>Metagenome sequencing of chrysophaentin producing Chrysophaeum taylorii.</title>
        <authorList>
            <person name="Davison J."/>
            <person name="Bewley C."/>
        </authorList>
    </citation>
    <scope>NUCLEOTIDE SEQUENCE</scope>
    <source>
        <strain evidence="2">NIES-1699</strain>
    </source>
</reference>
<proteinExistence type="predicted"/>
<sequence>MLLIFLVVAAALVALARGACPEGGETRYGSHVIPKHVYYTGKTDDNLRNLTGERGSWPTEYQFHFFDNDDLDSSMRELDAVIPGVYEAFGLLRPWAFKADLWRYCVLYACGGVYVDSKLSLNEPFDEFLWKLGFRPGIRDGPQLFSCRDDLASESARGRLDCVWQGLLISEPKNPTLLKAIQFVVAKVRDRWYPTPDLSFMPWLFLTGPGAIALANQRDWRDHLTLGCRMMYTKKDARGLQDPHLVGDWHPLNHSSVFNDDLARASFVADPNLHESQRTNNYGRLFKSHLVYADDVL</sequence>
<dbReference type="GO" id="GO:0006487">
    <property type="term" value="P:protein N-linked glycosylation"/>
    <property type="evidence" value="ECO:0007669"/>
    <property type="project" value="TreeGrafter"/>
</dbReference>
<name>A0AAD7XKQ5_9STRA</name>
<evidence type="ECO:0000256" key="1">
    <source>
        <dbReference type="SAM" id="SignalP"/>
    </source>
</evidence>
<dbReference type="GO" id="GO:0000136">
    <property type="term" value="C:mannan polymerase complex"/>
    <property type="evidence" value="ECO:0007669"/>
    <property type="project" value="TreeGrafter"/>
</dbReference>
<dbReference type="GO" id="GO:0000009">
    <property type="term" value="F:alpha-1,6-mannosyltransferase activity"/>
    <property type="evidence" value="ECO:0007669"/>
    <property type="project" value="InterPro"/>
</dbReference>
<keyword evidence="3" id="KW-1185">Reference proteome</keyword>
<protein>
    <submittedName>
        <fullName evidence="2">Uncharacterized protein</fullName>
    </submittedName>
</protein>
<dbReference type="SUPFAM" id="SSF53448">
    <property type="entry name" value="Nucleotide-diphospho-sugar transferases"/>
    <property type="match status" value="1"/>
</dbReference>
<dbReference type="EMBL" id="JAQMWT010000359">
    <property type="protein sequence ID" value="KAJ8603202.1"/>
    <property type="molecule type" value="Genomic_DNA"/>
</dbReference>
<dbReference type="AlphaFoldDB" id="A0AAD7XKQ5"/>
<feature type="chain" id="PRO_5042127613" evidence="1">
    <location>
        <begin position="19"/>
        <end position="297"/>
    </location>
</feature>
<comment type="caution">
    <text evidence="2">The sequence shown here is derived from an EMBL/GenBank/DDBJ whole genome shotgun (WGS) entry which is preliminary data.</text>
</comment>
<dbReference type="InterPro" id="IPR039367">
    <property type="entry name" value="Och1-like"/>
</dbReference>
<dbReference type="Pfam" id="PF04488">
    <property type="entry name" value="Gly_transf_sug"/>
    <property type="match status" value="1"/>
</dbReference>
<gene>
    <name evidence="2" type="ORF">CTAYLR_003815</name>
</gene>
<feature type="signal peptide" evidence="1">
    <location>
        <begin position="1"/>
        <end position="18"/>
    </location>
</feature>
<dbReference type="Gene3D" id="3.90.550.20">
    <property type="match status" value="1"/>
</dbReference>
<dbReference type="PANTHER" id="PTHR31834">
    <property type="entry name" value="INITIATION-SPECIFIC ALPHA-1,6-MANNOSYLTRANSFERASE"/>
    <property type="match status" value="1"/>
</dbReference>
<dbReference type="InterPro" id="IPR029044">
    <property type="entry name" value="Nucleotide-diphossugar_trans"/>
</dbReference>
<evidence type="ECO:0000313" key="3">
    <source>
        <dbReference type="Proteomes" id="UP001230188"/>
    </source>
</evidence>
<accession>A0AAD7XKQ5</accession>
<dbReference type="InterPro" id="IPR007577">
    <property type="entry name" value="GlycoTrfase_DXD_sugar-bd_CS"/>
</dbReference>